<comment type="similarity">
    <text evidence="2">Belongs to the major facilitator superfamily. Monocarboxylate porter (TC 2.A.1.13) family.</text>
</comment>
<keyword evidence="3" id="KW-1003">Cell membrane</keyword>
<evidence type="ECO:0000256" key="2">
    <source>
        <dbReference type="ARBA" id="ARBA00006727"/>
    </source>
</evidence>
<feature type="transmembrane region" description="Helical" evidence="16">
    <location>
        <begin position="173"/>
        <end position="194"/>
    </location>
</feature>
<keyword evidence="17" id="KW-1185">Reference proteome</keyword>
<dbReference type="GO" id="GO:0016323">
    <property type="term" value="C:basolateral plasma membrane"/>
    <property type="evidence" value="ECO:0007669"/>
    <property type="project" value="UniProtKB-SubCell"/>
</dbReference>
<evidence type="ECO:0000313" key="18">
    <source>
        <dbReference type="RefSeq" id="XP_028271601.1"/>
    </source>
</evidence>
<dbReference type="CTD" id="6567"/>
<organism evidence="17 18">
    <name type="scientific">Parambassis ranga</name>
    <name type="common">Indian glassy fish</name>
    <dbReference type="NCBI Taxonomy" id="210632"/>
    <lineage>
        <taxon>Eukaryota</taxon>
        <taxon>Metazoa</taxon>
        <taxon>Chordata</taxon>
        <taxon>Craniata</taxon>
        <taxon>Vertebrata</taxon>
        <taxon>Euteleostomi</taxon>
        <taxon>Actinopterygii</taxon>
        <taxon>Neopterygii</taxon>
        <taxon>Teleostei</taxon>
        <taxon>Neoteleostei</taxon>
        <taxon>Acanthomorphata</taxon>
        <taxon>Ovalentaria</taxon>
        <taxon>Ambassidae</taxon>
        <taxon>Parambassis</taxon>
    </lineage>
</organism>
<evidence type="ECO:0000256" key="5">
    <source>
        <dbReference type="ARBA" id="ARBA00022989"/>
    </source>
</evidence>
<comment type="function">
    <text evidence="12">Sodium- and proton-independent thyroid hormones and aromatic acids transporter. Mediates both uptake and efflux of 3,5,3'-triiodothyronine (T3) and 3,5,3',5'-tetraiodothyronine (T4) with high affinity, suggesting a role in the homeostasis of thyroid hormone levels. Responsible for low affinity bidirectional transport of the aromatic amino acids, such as phenylalanine, tyrosine, tryptophan and L-3,4-dihydroxyphenylalanine (L-dopa). Plays an important role in homeostasis of aromatic amino acids.</text>
</comment>
<accession>A0A6P7J563</accession>
<evidence type="ECO:0000256" key="6">
    <source>
        <dbReference type="ARBA" id="ARBA00023136"/>
    </source>
</evidence>
<keyword evidence="6 16" id="KW-0472">Membrane</keyword>
<dbReference type="GO" id="GO:0015349">
    <property type="term" value="F:thyroid hormone transmembrane transporter activity"/>
    <property type="evidence" value="ECO:0007669"/>
    <property type="project" value="TreeGrafter"/>
</dbReference>
<protein>
    <recommendedName>
        <fullName evidence="13">Monocarboxylate transporter 10</fullName>
    </recommendedName>
    <alternativeName>
        <fullName evidence="14">Solute carrier family 16 member 10</fullName>
    </alternativeName>
</protein>
<proteinExistence type="inferred from homology"/>
<dbReference type="PANTHER" id="PTHR11360:SF123">
    <property type="entry name" value="MONOCARBOXYLATE TRANSPORTER 8"/>
    <property type="match status" value="1"/>
</dbReference>
<feature type="compositionally biased region" description="Polar residues" evidence="15">
    <location>
        <begin position="1"/>
        <end position="17"/>
    </location>
</feature>
<evidence type="ECO:0000313" key="17">
    <source>
        <dbReference type="Proteomes" id="UP000515145"/>
    </source>
</evidence>
<comment type="catalytic activity">
    <reaction evidence="7">
        <text>L-tryptophan(in) = L-tryptophan(out)</text>
        <dbReference type="Rhea" id="RHEA:70947"/>
        <dbReference type="ChEBI" id="CHEBI:57912"/>
    </reaction>
    <physiologicalReaction direction="left-to-right" evidence="7">
        <dbReference type="Rhea" id="RHEA:70948"/>
    </physiologicalReaction>
    <physiologicalReaction direction="right-to-left" evidence="7">
        <dbReference type="Rhea" id="RHEA:70949"/>
    </physiologicalReaction>
</comment>
<dbReference type="OrthoDB" id="6499973at2759"/>
<comment type="catalytic activity">
    <reaction evidence="10">
        <text>L-thyroxine(out) = L-thyroxine(in)</text>
        <dbReference type="Rhea" id="RHEA:71819"/>
        <dbReference type="ChEBI" id="CHEBI:58448"/>
    </reaction>
    <physiologicalReaction direction="left-to-right" evidence="10">
        <dbReference type="Rhea" id="RHEA:71820"/>
    </physiologicalReaction>
    <physiologicalReaction direction="right-to-left" evidence="10">
        <dbReference type="Rhea" id="RHEA:71821"/>
    </physiologicalReaction>
</comment>
<keyword evidence="4 16" id="KW-0812">Transmembrane</keyword>
<evidence type="ECO:0000256" key="9">
    <source>
        <dbReference type="ARBA" id="ARBA00050518"/>
    </source>
</evidence>
<feature type="transmembrane region" description="Helical" evidence="16">
    <location>
        <begin position="200"/>
        <end position="222"/>
    </location>
</feature>
<name>A0A6P7J563_9TELE</name>
<dbReference type="InterPro" id="IPR011701">
    <property type="entry name" value="MFS"/>
</dbReference>
<dbReference type="Proteomes" id="UP000515145">
    <property type="component" value="Chromosome 10"/>
</dbReference>
<dbReference type="PANTHER" id="PTHR11360">
    <property type="entry name" value="MONOCARBOXYLATE TRANSPORTER"/>
    <property type="match status" value="1"/>
</dbReference>
<feature type="transmembrane region" description="Helical" evidence="16">
    <location>
        <begin position="328"/>
        <end position="350"/>
    </location>
</feature>
<comment type="catalytic activity">
    <reaction evidence="8">
        <text>3,3',5-triiodo-L-thyronine(out) = 3,3',5-triiodo-L-thyronine(in)</text>
        <dbReference type="Rhea" id="RHEA:71811"/>
        <dbReference type="ChEBI" id="CHEBI:533015"/>
    </reaction>
    <physiologicalReaction direction="left-to-right" evidence="8">
        <dbReference type="Rhea" id="RHEA:71812"/>
    </physiologicalReaction>
    <physiologicalReaction direction="right-to-left" evidence="8">
        <dbReference type="Rhea" id="RHEA:71813"/>
    </physiologicalReaction>
</comment>
<feature type="transmembrane region" description="Helical" evidence="16">
    <location>
        <begin position="142"/>
        <end position="161"/>
    </location>
</feature>
<dbReference type="RefSeq" id="XP_028271601.1">
    <property type="nucleotide sequence ID" value="XM_028415800.1"/>
</dbReference>
<comment type="catalytic activity">
    <reaction evidence="11">
        <text>L-phenylalanine(in) = L-phenylalanine(out)</text>
        <dbReference type="Rhea" id="RHEA:27950"/>
        <dbReference type="ChEBI" id="CHEBI:58095"/>
    </reaction>
    <physiologicalReaction direction="left-to-right" evidence="11">
        <dbReference type="Rhea" id="RHEA:27951"/>
    </physiologicalReaction>
    <physiologicalReaction direction="right-to-left" evidence="11">
        <dbReference type="Rhea" id="RHEA:27952"/>
    </physiologicalReaction>
</comment>
<dbReference type="FunFam" id="1.20.1250.20:FF:001016">
    <property type="entry name" value="Solute carrier family 16 member 2"/>
    <property type="match status" value="1"/>
</dbReference>
<sequence>MEINGLDSQAQQPSSGESRTEQPAADPHMEQRDAPQEPDNSSSSGAKEEQGKIVKEDSAVQLIEAGCKPPLSPASECEVQVEGHGHGAGFVPPEGGYGWLVVFAATWCNGSIFGIQNSFGILHMMLVKEHTDPADQTSQFKVAWVGALAMGMIFFCSPVVSMFTDHFGCRKTAVTGATVAFIGLLSTSFANSLILRYFTYGILFGCGSSFAFQPSLVILGHYFRQRLGLANGVVTAGASLFSMGLPVFLNKVAEPLGLSRTFEILSLFMLVQAMLALTFKPLLPAGGGMGPPGMGPGHAEPQTQATGQGGSKWSRAIARIRKYFNLRVFHIVTYRVWAFGVATAVLGYFVPYVHLIYFVKEQFKDTQKDWVLLVCIGASSGVGRLAFGKIGDLIPGLQKIYMQVASFMALGLMSIMIPQCSVFEGLVVVCVFLGLCDGCFLTMMAPIAFELVGPMQASQAIGYLLGLMSLPMTAGPPIAGLLHGYFGNYTVAFSLAGVPPIVGGMVLFFVPLIHRRLQQHQPSPEDTSTITHMLPTAPQAEEPKSCSNGDHLPGYTDVETHI</sequence>
<evidence type="ECO:0000256" key="13">
    <source>
        <dbReference type="ARBA" id="ARBA00073865"/>
    </source>
</evidence>
<evidence type="ECO:0000256" key="8">
    <source>
        <dbReference type="ARBA" id="ARBA00050480"/>
    </source>
</evidence>
<feature type="transmembrane region" description="Helical" evidence="16">
    <location>
        <begin position="400"/>
        <end position="419"/>
    </location>
</feature>
<feature type="region of interest" description="Disordered" evidence="15">
    <location>
        <begin position="290"/>
        <end position="310"/>
    </location>
</feature>
<evidence type="ECO:0000256" key="14">
    <source>
        <dbReference type="ARBA" id="ARBA00078724"/>
    </source>
</evidence>
<dbReference type="InterPro" id="IPR036259">
    <property type="entry name" value="MFS_trans_sf"/>
</dbReference>
<feature type="transmembrane region" description="Helical" evidence="16">
    <location>
        <begin position="261"/>
        <end position="279"/>
    </location>
</feature>
<evidence type="ECO:0000256" key="16">
    <source>
        <dbReference type="SAM" id="Phobius"/>
    </source>
</evidence>
<feature type="region of interest" description="Disordered" evidence="15">
    <location>
        <begin position="1"/>
        <end position="53"/>
    </location>
</feature>
<evidence type="ECO:0000256" key="10">
    <source>
        <dbReference type="ARBA" id="ARBA00051690"/>
    </source>
</evidence>
<feature type="transmembrane region" description="Helical" evidence="16">
    <location>
        <begin position="229"/>
        <end position="249"/>
    </location>
</feature>
<dbReference type="SUPFAM" id="SSF103473">
    <property type="entry name" value="MFS general substrate transporter"/>
    <property type="match status" value="1"/>
</dbReference>
<keyword evidence="5 16" id="KW-1133">Transmembrane helix</keyword>
<feature type="transmembrane region" description="Helical" evidence="16">
    <location>
        <begin position="425"/>
        <end position="449"/>
    </location>
</feature>
<reference evidence="18" key="1">
    <citation type="submission" date="2025-08" db="UniProtKB">
        <authorList>
            <consortium name="RefSeq"/>
        </authorList>
    </citation>
    <scope>IDENTIFICATION</scope>
</reference>
<gene>
    <name evidence="18" type="primary">slc16a2</name>
</gene>
<evidence type="ECO:0000256" key="12">
    <source>
        <dbReference type="ARBA" id="ARBA00058829"/>
    </source>
</evidence>
<feature type="transmembrane region" description="Helical" evidence="16">
    <location>
        <begin position="492"/>
        <end position="513"/>
    </location>
</feature>
<dbReference type="InterPro" id="IPR050327">
    <property type="entry name" value="Proton-linked_MCT"/>
</dbReference>
<dbReference type="AlphaFoldDB" id="A0A6P7J563"/>
<evidence type="ECO:0000256" key="3">
    <source>
        <dbReference type="ARBA" id="ARBA00022475"/>
    </source>
</evidence>
<comment type="catalytic activity">
    <reaction evidence="9">
        <text>L-tyrosine(in) = L-tyrosine(out)</text>
        <dbReference type="Rhea" id="RHEA:68572"/>
        <dbReference type="ChEBI" id="CHEBI:58315"/>
    </reaction>
    <physiologicalReaction direction="left-to-right" evidence="9">
        <dbReference type="Rhea" id="RHEA:68573"/>
    </physiologicalReaction>
    <physiologicalReaction direction="right-to-left" evidence="9">
        <dbReference type="Rhea" id="RHEA:68574"/>
    </physiologicalReaction>
</comment>
<evidence type="ECO:0000256" key="11">
    <source>
        <dbReference type="ARBA" id="ARBA00052346"/>
    </source>
</evidence>
<comment type="subcellular location">
    <subcellularLocation>
        <location evidence="1">Basolateral cell membrane</location>
        <topology evidence="1">Multi-pass membrane protein</topology>
    </subcellularLocation>
</comment>
<dbReference type="GeneID" id="114442343"/>
<dbReference type="GO" id="GO:0005302">
    <property type="term" value="F:L-tyrosine transmembrane transporter activity"/>
    <property type="evidence" value="ECO:0007669"/>
    <property type="project" value="UniProtKB-ARBA"/>
</dbReference>
<dbReference type="GO" id="GO:0015196">
    <property type="term" value="F:L-tryptophan transmembrane transporter activity"/>
    <property type="evidence" value="ECO:0007669"/>
    <property type="project" value="UniProtKB-ARBA"/>
</dbReference>
<evidence type="ECO:0000256" key="1">
    <source>
        <dbReference type="ARBA" id="ARBA00004554"/>
    </source>
</evidence>
<dbReference type="Gene3D" id="1.20.1250.20">
    <property type="entry name" value="MFS general substrate transporter like domains"/>
    <property type="match status" value="2"/>
</dbReference>
<feature type="region of interest" description="Disordered" evidence="15">
    <location>
        <begin position="539"/>
        <end position="562"/>
    </location>
</feature>
<dbReference type="InParanoid" id="A0A6P7J563"/>
<evidence type="ECO:0000256" key="7">
    <source>
        <dbReference type="ARBA" id="ARBA00050278"/>
    </source>
</evidence>
<evidence type="ECO:0000256" key="15">
    <source>
        <dbReference type="SAM" id="MobiDB-lite"/>
    </source>
</evidence>
<evidence type="ECO:0000256" key="4">
    <source>
        <dbReference type="ARBA" id="ARBA00022692"/>
    </source>
</evidence>
<dbReference type="GO" id="GO:0015192">
    <property type="term" value="F:L-phenylalanine transmembrane transporter activity"/>
    <property type="evidence" value="ECO:0007669"/>
    <property type="project" value="UniProtKB-ARBA"/>
</dbReference>
<feature type="transmembrane region" description="Helical" evidence="16">
    <location>
        <begin position="461"/>
        <end position="486"/>
    </location>
</feature>
<dbReference type="Pfam" id="PF07690">
    <property type="entry name" value="MFS_1"/>
    <property type="match status" value="1"/>
</dbReference>
<feature type="transmembrane region" description="Helical" evidence="16">
    <location>
        <begin position="370"/>
        <end position="388"/>
    </location>
</feature>